<dbReference type="EMBL" id="JBANQN010000011">
    <property type="protein sequence ID" value="KAK6775612.1"/>
    <property type="molecule type" value="Genomic_DNA"/>
</dbReference>
<dbReference type="AlphaFoldDB" id="A0AAN8SWQ2"/>
<name>A0AAN8SWQ2_SOLBU</name>
<dbReference type="Proteomes" id="UP001371456">
    <property type="component" value="Unassembled WGS sequence"/>
</dbReference>
<evidence type="ECO:0000313" key="1">
    <source>
        <dbReference type="EMBL" id="KAK6775612.1"/>
    </source>
</evidence>
<proteinExistence type="predicted"/>
<protein>
    <submittedName>
        <fullName evidence="1">Uncharacterized protein</fullName>
    </submittedName>
</protein>
<sequence length="24" mass="2800">MCLNKNLARKNIVHIVISIWSLPH</sequence>
<reference evidence="1 2" key="1">
    <citation type="submission" date="2024-02" db="EMBL/GenBank/DDBJ databases">
        <title>de novo genome assembly of Solanum bulbocastanum strain 11H21.</title>
        <authorList>
            <person name="Hosaka A.J."/>
        </authorList>
    </citation>
    <scope>NUCLEOTIDE SEQUENCE [LARGE SCALE GENOMIC DNA]</scope>
    <source>
        <tissue evidence="1">Young leaves</tissue>
    </source>
</reference>
<comment type="caution">
    <text evidence="1">The sequence shown here is derived from an EMBL/GenBank/DDBJ whole genome shotgun (WGS) entry which is preliminary data.</text>
</comment>
<accession>A0AAN8SWQ2</accession>
<keyword evidence="2" id="KW-1185">Reference proteome</keyword>
<organism evidence="1 2">
    <name type="scientific">Solanum bulbocastanum</name>
    <name type="common">Wild potato</name>
    <dbReference type="NCBI Taxonomy" id="147425"/>
    <lineage>
        <taxon>Eukaryota</taxon>
        <taxon>Viridiplantae</taxon>
        <taxon>Streptophyta</taxon>
        <taxon>Embryophyta</taxon>
        <taxon>Tracheophyta</taxon>
        <taxon>Spermatophyta</taxon>
        <taxon>Magnoliopsida</taxon>
        <taxon>eudicotyledons</taxon>
        <taxon>Gunneridae</taxon>
        <taxon>Pentapetalae</taxon>
        <taxon>asterids</taxon>
        <taxon>lamiids</taxon>
        <taxon>Solanales</taxon>
        <taxon>Solanaceae</taxon>
        <taxon>Solanoideae</taxon>
        <taxon>Solaneae</taxon>
        <taxon>Solanum</taxon>
    </lineage>
</organism>
<evidence type="ECO:0000313" key="2">
    <source>
        <dbReference type="Proteomes" id="UP001371456"/>
    </source>
</evidence>
<gene>
    <name evidence="1" type="ORF">RDI58_026613</name>
</gene>